<evidence type="ECO:0000313" key="2">
    <source>
        <dbReference type="Proteomes" id="UP000013827"/>
    </source>
</evidence>
<dbReference type="GeneID" id="17253873"/>
<dbReference type="HOGENOM" id="CLU_606132_0_0_1"/>
<dbReference type="RefSeq" id="XP_005760171.1">
    <property type="nucleotide sequence ID" value="XM_005760114.1"/>
</dbReference>
<protein>
    <submittedName>
        <fullName evidence="1">Uncharacterized protein</fullName>
    </submittedName>
</protein>
<evidence type="ECO:0000313" key="1">
    <source>
        <dbReference type="EnsemblProtists" id="EOD07742"/>
    </source>
</evidence>
<dbReference type="AlphaFoldDB" id="A0A0D3I907"/>
<dbReference type="Proteomes" id="UP000013827">
    <property type="component" value="Unassembled WGS sequence"/>
</dbReference>
<organism evidence="1 2">
    <name type="scientific">Emiliania huxleyi (strain CCMP1516)</name>
    <dbReference type="NCBI Taxonomy" id="280463"/>
    <lineage>
        <taxon>Eukaryota</taxon>
        <taxon>Haptista</taxon>
        <taxon>Haptophyta</taxon>
        <taxon>Prymnesiophyceae</taxon>
        <taxon>Isochrysidales</taxon>
        <taxon>Noelaerhabdaceae</taxon>
        <taxon>Emiliania</taxon>
    </lineage>
</organism>
<proteinExistence type="predicted"/>
<sequence>MTAPADAEPPPPVETAALCVPPGATLSGKARAQLLDSHTRQWQTETWEEADHSLVRRLVDRSVAWANRSTVAVGCLGGSGSRGLAELLFRHGVYMGHCLNPSTMDCAYFAVHDRPPLAQVMQSVFTGPASAGSLDYQLHQLPAAVLAAAERALGAALQRVWSDLRSELYCYYRNRLLRARRSRADAREDDLYAPPFHAIGWKACKSLVLLPVLRSLLGRKLRFMHLMRHGPTMMLSTNNVQLRQSCAGGNCGSALSTNRSVYTYDTAAVASLHAECLALSQKHCSGAQLHKALLDRPCGALQTLMRQGQLWAAVNSQARDAAERGGPRAAAMSYRSVRIEDVVRGVGVASLLEWVGVPPAAVCPEARGGLNTTCWRDPSTFRQEESVVEYMVRDKMAALVAQLRTSAMCPRVAGLYSRLGDGCGDAYFRRAMVRFGYWTADDGANCTESRGS</sequence>
<reference evidence="1" key="2">
    <citation type="submission" date="2024-10" db="UniProtKB">
        <authorList>
            <consortium name="EnsemblProtists"/>
        </authorList>
    </citation>
    <scope>IDENTIFICATION</scope>
</reference>
<dbReference type="PaxDb" id="2903-EOD07742"/>
<name>A0A0D3I907_EMIH1</name>
<reference evidence="2" key="1">
    <citation type="journal article" date="2013" name="Nature">
        <title>Pan genome of the phytoplankton Emiliania underpins its global distribution.</title>
        <authorList>
            <person name="Read B.A."/>
            <person name="Kegel J."/>
            <person name="Klute M.J."/>
            <person name="Kuo A."/>
            <person name="Lefebvre S.C."/>
            <person name="Maumus F."/>
            <person name="Mayer C."/>
            <person name="Miller J."/>
            <person name="Monier A."/>
            <person name="Salamov A."/>
            <person name="Young J."/>
            <person name="Aguilar M."/>
            <person name="Claverie J.M."/>
            <person name="Frickenhaus S."/>
            <person name="Gonzalez K."/>
            <person name="Herman E.K."/>
            <person name="Lin Y.C."/>
            <person name="Napier J."/>
            <person name="Ogata H."/>
            <person name="Sarno A.F."/>
            <person name="Shmutz J."/>
            <person name="Schroeder D."/>
            <person name="de Vargas C."/>
            <person name="Verret F."/>
            <person name="von Dassow P."/>
            <person name="Valentin K."/>
            <person name="Van de Peer Y."/>
            <person name="Wheeler G."/>
            <person name="Dacks J.B."/>
            <person name="Delwiche C.F."/>
            <person name="Dyhrman S.T."/>
            <person name="Glockner G."/>
            <person name="John U."/>
            <person name="Richards T."/>
            <person name="Worden A.Z."/>
            <person name="Zhang X."/>
            <person name="Grigoriev I.V."/>
            <person name="Allen A.E."/>
            <person name="Bidle K."/>
            <person name="Borodovsky M."/>
            <person name="Bowler C."/>
            <person name="Brownlee C."/>
            <person name="Cock J.M."/>
            <person name="Elias M."/>
            <person name="Gladyshev V.N."/>
            <person name="Groth M."/>
            <person name="Guda C."/>
            <person name="Hadaegh A."/>
            <person name="Iglesias-Rodriguez M.D."/>
            <person name="Jenkins J."/>
            <person name="Jones B.M."/>
            <person name="Lawson T."/>
            <person name="Leese F."/>
            <person name="Lindquist E."/>
            <person name="Lobanov A."/>
            <person name="Lomsadze A."/>
            <person name="Malik S.B."/>
            <person name="Marsh M.E."/>
            <person name="Mackinder L."/>
            <person name="Mock T."/>
            <person name="Mueller-Roeber B."/>
            <person name="Pagarete A."/>
            <person name="Parker M."/>
            <person name="Probert I."/>
            <person name="Quesneville H."/>
            <person name="Raines C."/>
            <person name="Rensing S.A."/>
            <person name="Riano-Pachon D.M."/>
            <person name="Richier S."/>
            <person name="Rokitta S."/>
            <person name="Shiraiwa Y."/>
            <person name="Soanes D.M."/>
            <person name="van der Giezen M."/>
            <person name="Wahlund T.M."/>
            <person name="Williams B."/>
            <person name="Wilson W."/>
            <person name="Wolfe G."/>
            <person name="Wurch L.L."/>
        </authorList>
    </citation>
    <scope>NUCLEOTIDE SEQUENCE</scope>
</reference>
<dbReference type="KEGG" id="ehx:EMIHUDRAFT_218295"/>
<keyword evidence="2" id="KW-1185">Reference proteome</keyword>
<accession>A0A0D3I907</accession>
<dbReference type="EnsemblProtists" id="EOD07742">
    <property type="protein sequence ID" value="EOD07742"/>
    <property type="gene ID" value="EMIHUDRAFT_218295"/>
</dbReference>